<dbReference type="GeneID" id="94427126"/>
<dbReference type="OrthoDB" id="10250354at2759"/>
<dbReference type="RefSeq" id="XP_067924106.1">
    <property type="nucleotide sequence ID" value="XM_068063915.1"/>
</dbReference>
<dbReference type="InterPro" id="IPR001623">
    <property type="entry name" value="DnaJ_domain"/>
</dbReference>
<dbReference type="GO" id="GO:0051082">
    <property type="term" value="F:unfolded protein binding"/>
    <property type="evidence" value="ECO:0007669"/>
    <property type="project" value="TreeGrafter"/>
</dbReference>
<protein>
    <recommendedName>
        <fullName evidence="2">J domain-containing protein</fullName>
    </recommendedName>
</protein>
<dbReference type="GO" id="GO:0005737">
    <property type="term" value="C:cytoplasm"/>
    <property type="evidence" value="ECO:0007669"/>
    <property type="project" value="TreeGrafter"/>
</dbReference>
<accession>A0A2C6L1E5</accession>
<reference evidence="3 4" key="1">
    <citation type="journal article" date="2017" name="Int. J. Parasitol.">
        <title>The genome of the protozoan parasite Cystoisospora suis and a reverse vaccinology approach to identify vaccine candidates.</title>
        <authorList>
            <person name="Palmieri N."/>
            <person name="Shrestha A."/>
            <person name="Ruttkowski B."/>
            <person name="Beck T."/>
            <person name="Vogl C."/>
            <person name="Tomley F."/>
            <person name="Blake D.P."/>
            <person name="Joachim A."/>
        </authorList>
    </citation>
    <scope>NUCLEOTIDE SEQUENCE [LARGE SCALE GENOMIC DNA]</scope>
    <source>
        <strain evidence="3 4">Wien I</strain>
    </source>
</reference>
<dbReference type="GO" id="GO:0044183">
    <property type="term" value="F:protein folding chaperone"/>
    <property type="evidence" value="ECO:0007669"/>
    <property type="project" value="TreeGrafter"/>
</dbReference>
<dbReference type="SUPFAM" id="SSF46565">
    <property type="entry name" value="Chaperone J-domain"/>
    <property type="match status" value="1"/>
</dbReference>
<organism evidence="3 4">
    <name type="scientific">Cystoisospora suis</name>
    <dbReference type="NCBI Taxonomy" id="483139"/>
    <lineage>
        <taxon>Eukaryota</taxon>
        <taxon>Sar</taxon>
        <taxon>Alveolata</taxon>
        <taxon>Apicomplexa</taxon>
        <taxon>Conoidasida</taxon>
        <taxon>Coccidia</taxon>
        <taxon>Eucoccidiorida</taxon>
        <taxon>Eimeriorina</taxon>
        <taxon>Sarcocystidae</taxon>
        <taxon>Cystoisospora</taxon>
    </lineage>
</organism>
<feature type="region of interest" description="Disordered" evidence="1">
    <location>
        <begin position="443"/>
        <end position="502"/>
    </location>
</feature>
<dbReference type="InterPro" id="IPR036869">
    <property type="entry name" value="J_dom_sf"/>
</dbReference>
<evidence type="ECO:0000259" key="2">
    <source>
        <dbReference type="PROSITE" id="PS50076"/>
    </source>
</evidence>
<dbReference type="VEuPathDB" id="ToxoDB:CSUI_003720"/>
<dbReference type="PROSITE" id="PS00636">
    <property type="entry name" value="DNAJ_1"/>
    <property type="match status" value="1"/>
</dbReference>
<proteinExistence type="predicted"/>
<comment type="caution">
    <text evidence="3">The sequence shown here is derived from an EMBL/GenBank/DDBJ whole genome shotgun (WGS) entry which is preliminary data.</text>
</comment>
<evidence type="ECO:0000256" key="1">
    <source>
        <dbReference type="SAM" id="MobiDB-lite"/>
    </source>
</evidence>
<feature type="region of interest" description="Disordered" evidence="1">
    <location>
        <begin position="70"/>
        <end position="101"/>
    </location>
</feature>
<dbReference type="Pfam" id="PF00226">
    <property type="entry name" value="DnaJ"/>
    <property type="match status" value="1"/>
</dbReference>
<dbReference type="Gene3D" id="1.10.287.110">
    <property type="entry name" value="DnaJ domain"/>
    <property type="match status" value="1"/>
</dbReference>
<feature type="region of interest" description="Disordered" evidence="1">
    <location>
        <begin position="1"/>
        <end position="26"/>
    </location>
</feature>
<dbReference type="PANTHER" id="PTHR43948">
    <property type="entry name" value="DNAJ HOMOLOG SUBFAMILY B"/>
    <property type="match status" value="1"/>
</dbReference>
<dbReference type="EMBL" id="MIGC01001677">
    <property type="protein sequence ID" value="PHJ22429.1"/>
    <property type="molecule type" value="Genomic_DNA"/>
</dbReference>
<sequence>MASRQASTLLKSYASSSSSSRITPLQGVPGVRNVFRRKPMGSSCLLVSSSHLDSRLSYFSRRLLLTPTPPGARPSAHSFPSSSVSACPCTPPPSRTRDFSSFPSLLRKKSGFLRISPGDNSHDVSLLTPCRQRRQRRQELGGRESSPSSLASITCPSLDSGGVCTERTGDIVRHSDKAGGKSFLPFIGSSPSRARPLSSSIYTRELPSPPSSSISSVSLLRPTFSSSRHLSSSLPLSFSSSIATSFTSFSSSRVFLSFSSHSFSSFSSSLFSRPELCLPYHLPLSFSFCQKSFLSTSSEKEKDFYEILGVSENATQDDIKKAYRRLALKWHPDRNPDTRQMAEEKFRSVSGAYQTLSNPERRQEYDTLRKFGGAGRAQGTSASSSSDFFRGGGPHPFTPPFGSGGGTFRYHRMSQQDAERLFAQVFGGVSLQDILAQLLREEGGPRAGPFGRGTSDFKGTPHPFTSSGRQGRSASEEEDFSKSSASSMFGGRDGGATSSSRVVNIIHRDGKTIERTVVTHHYPGGRIQRQVIEREIPHSSGK</sequence>
<dbReference type="PROSITE" id="PS50076">
    <property type="entry name" value="DNAJ_2"/>
    <property type="match status" value="1"/>
</dbReference>
<dbReference type="Proteomes" id="UP000221165">
    <property type="component" value="Unassembled WGS sequence"/>
</dbReference>
<evidence type="ECO:0000313" key="4">
    <source>
        <dbReference type="Proteomes" id="UP000221165"/>
    </source>
</evidence>
<dbReference type="CDD" id="cd06257">
    <property type="entry name" value="DnaJ"/>
    <property type="match status" value="1"/>
</dbReference>
<gene>
    <name evidence="3" type="ORF">CSUI_003720</name>
</gene>
<dbReference type="SMART" id="SM00271">
    <property type="entry name" value="DnaJ"/>
    <property type="match status" value="1"/>
</dbReference>
<feature type="compositionally biased region" description="Low complexity" evidence="1">
    <location>
        <begin position="73"/>
        <end position="88"/>
    </location>
</feature>
<feature type="compositionally biased region" description="Polar residues" evidence="1">
    <location>
        <begin position="1"/>
        <end position="14"/>
    </location>
</feature>
<dbReference type="InterPro" id="IPR018253">
    <property type="entry name" value="DnaJ_domain_CS"/>
</dbReference>
<feature type="region of interest" description="Disordered" evidence="1">
    <location>
        <begin position="373"/>
        <end position="393"/>
    </location>
</feature>
<feature type="compositionally biased region" description="Polar residues" evidence="1">
    <location>
        <begin position="378"/>
        <end position="387"/>
    </location>
</feature>
<name>A0A2C6L1E5_9APIC</name>
<dbReference type="AlphaFoldDB" id="A0A2C6L1E5"/>
<keyword evidence="4" id="KW-1185">Reference proteome</keyword>
<feature type="compositionally biased region" description="Polar residues" evidence="1">
    <location>
        <begin position="463"/>
        <end position="473"/>
    </location>
</feature>
<feature type="domain" description="J" evidence="2">
    <location>
        <begin position="303"/>
        <end position="369"/>
    </location>
</feature>
<dbReference type="GO" id="GO:0005634">
    <property type="term" value="C:nucleus"/>
    <property type="evidence" value="ECO:0007669"/>
    <property type="project" value="TreeGrafter"/>
</dbReference>
<dbReference type="PANTHER" id="PTHR43948:SF14">
    <property type="entry name" value="PROTEIN DNAJ, PUTATIVE-RELATED"/>
    <property type="match status" value="1"/>
</dbReference>
<feature type="region of interest" description="Disordered" evidence="1">
    <location>
        <begin position="116"/>
        <end position="152"/>
    </location>
</feature>
<evidence type="ECO:0000313" key="3">
    <source>
        <dbReference type="EMBL" id="PHJ22429.1"/>
    </source>
</evidence>
<dbReference type="GO" id="GO:0051087">
    <property type="term" value="F:protein-folding chaperone binding"/>
    <property type="evidence" value="ECO:0007669"/>
    <property type="project" value="TreeGrafter"/>
</dbReference>
<dbReference type="PRINTS" id="PR00625">
    <property type="entry name" value="JDOMAIN"/>
</dbReference>